<reference evidence="10 11" key="1">
    <citation type="submission" date="2016-11" db="EMBL/GenBank/DDBJ databases">
        <authorList>
            <person name="Jaros S."/>
            <person name="Januszkiewicz K."/>
            <person name="Wedrychowicz H."/>
        </authorList>
    </citation>
    <scope>NUCLEOTIDE SEQUENCE [LARGE SCALE GENOMIC DNA]</scope>
    <source>
        <strain evidence="10 11">GAS242</strain>
    </source>
</reference>
<evidence type="ECO:0000256" key="2">
    <source>
        <dbReference type="ARBA" id="ARBA00022475"/>
    </source>
</evidence>
<accession>A0A1M5MK03</accession>
<dbReference type="InterPro" id="IPR010619">
    <property type="entry name" value="ThrE-like_N"/>
</dbReference>
<keyword evidence="4 7" id="KW-1133">Transmembrane helix</keyword>
<comment type="subcellular location">
    <subcellularLocation>
        <location evidence="1">Cell membrane</location>
        <topology evidence="1">Multi-pass membrane protein</topology>
    </subcellularLocation>
</comment>
<gene>
    <name evidence="10" type="ORF">SAMN05444169_4068</name>
</gene>
<evidence type="ECO:0000259" key="9">
    <source>
        <dbReference type="Pfam" id="PF12821"/>
    </source>
</evidence>
<feature type="transmembrane region" description="Helical" evidence="7">
    <location>
        <begin position="261"/>
        <end position="285"/>
    </location>
</feature>
<keyword evidence="2" id="KW-1003">Cell membrane</keyword>
<evidence type="ECO:0000256" key="6">
    <source>
        <dbReference type="ARBA" id="ARBA00034125"/>
    </source>
</evidence>
<dbReference type="AlphaFoldDB" id="A0A1M5MK03"/>
<dbReference type="Pfam" id="PF06738">
    <property type="entry name" value="ThrE"/>
    <property type="match status" value="1"/>
</dbReference>
<keyword evidence="3 7" id="KW-0812">Transmembrane</keyword>
<protein>
    <submittedName>
        <fullName evidence="10">Threonine/Serine exporter, ThrE</fullName>
    </submittedName>
</protein>
<dbReference type="Proteomes" id="UP000190675">
    <property type="component" value="Chromosome I"/>
</dbReference>
<evidence type="ECO:0000256" key="3">
    <source>
        <dbReference type="ARBA" id="ARBA00022692"/>
    </source>
</evidence>
<organism evidence="10 11">
    <name type="scientific">Bradyrhizobium erythrophlei</name>
    <dbReference type="NCBI Taxonomy" id="1437360"/>
    <lineage>
        <taxon>Bacteria</taxon>
        <taxon>Pseudomonadati</taxon>
        <taxon>Pseudomonadota</taxon>
        <taxon>Alphaproteobacteria</taxon>
        <taxon>Hyphomicrobiales</taxon>
        <taxon>Nitrobacteraceae</taxon>
        <taxon>Bradyrhizobium</taxon>
    </lineage>
</organism>
<dbReference type="GO" id="GO:0015744">
    <property type="term" value="P:succinate transport"/>
    <property type="evidence" value="ECO:0007669"/>
    <property type="project" value="TreeGrafter"/>
</dbReference>
<dbReference type="GO" id="GO:0022857">
    <property type="term" value="F:transmembrane transporter activity"/>
    <property type="evidence" value="ECO:0007669"/>
    <property type="project" value="InterPro"/>
</dbReference>
<evidence type="ECO:0000313" key="11">
    <source>
        <dbReference type="Proteomes" id="UP000190675"/>
    </source>
</evidence>
<name>A0A1M5MK03_9BRAD</name>
<dbReference type="InterPro" id="IPR050539">
    <property type="entry name" value="ThrE_Dicarb/AminoAcid_Exp"/>
</dbReference>
<sequence>MAMDERSTLSSFQSDEKSIDVVNQLAANPTGVDMDRVVSAVRLIEDVEAGRVVPGAAMEMIGAISRAPPAPTWLFILAAAAGAVALAAIFGVGHFAPAILIFVSAGCGALLRRGLASLSQNVFVQPSCAVLLAGLVGALAARYDLSSSLRLVAVCPCMVLVPGPHLLNSALDFINGRIHLGAARLIYAGLIVVAISVGLLFGLAVIGVSLPADAPGRAVPIWQDVIAAGIAVAAYSVFFSTPLNMLPWPVAVGMLAHGLRWAILTLLGFAAPVGAGVACVVVGLILTPVSRRSHMPFAAIGFASVVSMVPGVYLFRMVSGLVQIGSGSQTTLQLIGATTSDGMIAVMIILAMSFGLIIPKTLIDFIGERSLESLCNDR</sequence>
<feature type="transmembrane region" description="Helical" evidence="7">
    <location>
        <begin position="335"/>
        <end position="358"/>
    </location>
</feature>
<dbReference type="PANTHER" id="PTHR34390:SF2">
    <property type="entry name" value="SUCCINATE TRANSPORTER SUBUNIT YJJP-RELATED"/>
    <property type="match status" value="1"/>
</dbReference>
<feature type="domain" description="Threonine/Serine exporter ThrE" evidence="9">
    <location>
        <begin position="224"/>
        <end position="361"/>
    </location>
</feature>
<keyword evidence="5 7" id="KW-0472">Membrane</keyword>
<evidence type="ECO:0000256" key="5">
    <source>
        <dbReference type="ARBA" id="ARBA00023136"/>
    </source>
</evidence>
<dbReference type="EMBL" id="LT670818">
    <property type="protein sequence ID" value="SHG77517.1"/>
    <property type="molecule type" value="Genomic_DNA"/>
</dbReference>
<dbReference type="InterPro" id="IPR024528">
    <property type="entry name" value="ThrE_2"/>
</dbReference>
<evidence type="ECO:0000256" key="4">
    <source>
        <dbReference type="ARBA" id="ARBA00022989"/>
    </source>
</evidence>
<dbReference type="RefSeq" id="WP_172899932.1">
    <property type="nucleotide sequence ID" value="NZ_LT670818.1"/>
</dbReference>
<evidence type="ECO:0000256" key="1">
    <source>
        <dbReference type="ARBA" id="ARBA00004651"/>
    </source>
</evidence>
<dbReference type="Pfam" id="PF12821">
    <property type="entry name" value="ThrE_2"/>
    <property type="match status" value="1"/>
</dbReference>
<proteinExistence type="inferred from homology"/>
<feature type="transmembrane region" description="Helical" evidence="7">
    <location>
        <begin position="221"/>
        <end position="241"/>
    </location>
</feature>
<dbReference type="GO" id="GO:0005886">
    <property type="term" value="C:plasma membrane"/>
    <property type="evidence" value="ECO:0007669"/>
    <property type="project" value="UniProtKB-SubCell"/>
</dbReference>
<feature type="transmembrane region" description="Helical" evidence="7">
    <location>
        <begin position="297"/>
        <end position="315"/>
    </location>
</feature>
<feature type="domain" description="Threonine/serine exporter-like N-terminal" evidence="8">
    <location>
        <begin position="11"/>
        <end position="205"/>
    </location>
</feature>
<feature type="transmembrane region" description="Helical" evidence="7">
    <location>
        <begin position="73"/>
        <end position="103"/>
    </location>
</feature>
<evidence type="ECO:0000256" key="7">
    <source>
        <dbReference type="SAM" id="Phobius"/>
    </source>
</evidence>
<evidence type="ECO:0000313" key="10">
    <source>
        <dbReference type="EMBL" id="SHG77517.1"/>
    </source>
</evidence>
<feature type="transmembrane region" description="Helical" evidence="7">
    <location>
        <begin position="186"/>
        <end position="209"/>
    </location>
</feature>
<evidence type="ECO:0000259" key="8">
    <source>
        <dbReference type="Pfam" id="PF06738"/>
    </source>
</evidence>
<feature type="transmembrane region" description="Helical" evidence="7">
    <location>
        <begin position="123"/>
        <end position="141"/>
    </location>
</feature>
<dbReference type="PANTHER" id="PTHR34390">
    <property type="entry name" value="UPF0442 PROTEIN YJJB-RELATED"/>
    <property type="match status" value="1"/>
</dbReference>
<comment type="similarity">
    <text evidence="6">Belongs to the ThrE exporter (TC 2.A.79) family.</text>
</comment>